<dbReference type="AlphaFoldDB" id="A0AAW8Q599"/>
<comment type="caution">
    <text evidence="1">The sequence shown here is derived from an EMBL/GenBank/DDBJ whole genome shotgun (WGS) entry which is preliminary data.</text>
</comment>
<organism evidence="1 2">
    <name type="scientific">Vibrio parahaemolyticus</name>
    <dbReference type="NCBI Taxonomy" id="670"/>
    <lineage>
        <taxon>Bacteria</taxon>
        <taxon>Pseudomonadati</taxon>
        <taxon>Pseudomonadota</taxon>
        <taxon>Gammaproteobacteria</taxon>
        <taxon>Vibrionales</taxon>
        <taxon>Vibrionaceae</taxon>
        <taxon>Vibrio</taxon>
    </lineage>
</organism>
<dbReference type="EMBL" id="JAUHGG010000003">
    <property type="protein sequence ID" value="MDS1821653.1"/>
    <property type="molecule type" value="Genomic_DNA"/>
</dbReference>
<proteinExistence type="predicted"/>
<sequence length="107" mass="12173">MVDINVDNLSKEVSFLTKQHLVDMIESNVSAWGGSQSYSEAELNDVAYSICSSLETRFFAYEVACEHDESGLKQRLSFRLPKHENLSFGLTLELPEKHYFASIYTSQ</sequence>
<evidence type="ECO:0000313" key="2">
    <source>
        <dbReference type="Proteomes" id="UP001253193"/>
    </source>
</evidence>
<dbReference type="Proteomes" id="UP001253193">
    <property type="component" value="Unassembled WGS sequence"/>
</dbReference>
<reference evidence="1" key="1">
    <citation type="submission" date="2023-06" db="EMBL/GenBank/DDBJ databases">
        <title>Genomic Diversity of Vibrio spp. and Metagenomic Analysis of Pathogens in Florida Gulf Coastal Waters Following Hurricane Ian.</title>
        <authorList>
            <person name="Brumfield K.D."/>
        </authorList>
    </citation>
    <scope>NUCLEOTIDE SEQUENCE</scope>
    <source>
        <strain evidence="1">WBS2B-138</strain>
    </source>
</reference>
<accession>A0AAW8Q599</accession>
<gene>
    <name evidence="1" type="ORF">QX249_13345</name>
</gene>
<name>A0AAW8Q599_VIBPH</name>
<protein>
    <submittedName>
        <fullName evidence="1">Uncharacterized protein</fullName>
    </submittedName>
</protein>
<evidence type="ECO:0000313" key="1">
    <source>
        <dbReference type="EMBL" id="MDS1821653.1"/>
    </source>
</evidence>
<dbReference type="RefSeq" id="WP_311020568.1">
    <property type="nucleotide sequence ID" value="NZ_JAUHGG010000003.1"/>
</dbReference>